<feature type="region of interest" description="Disordered" evidence="6">
    <location>
        <begin position="221"/>
        <end position="246"/>
    </location>
</feature>
<keyword evidence="3" id="KW-0378">Hydrolase</keyword>
<dbReference type="SUPFAM" id="SSF102215">
    <property type="entry name" value="Creatininase"/>
    <property type="match status" value="1"/>
</dbReference>
<dbReference type="InterPro" id="IPR003785">
    <property type="entry name" value="Creatininase/forma_Hydrolase"/>
</dbReference>
<sequence length="246" mass="25925">MTARLADLTWPEVAELAPRSLLAVPVGATEQHGPHLPFTVDTEIAAELCDRLAQERPALVAPPVTYGSSGEHAGFPGTLSIGQEAVAHLLVELVRSADAFAGVVLVSAHGGNAEPVRRTIETLRAEGRRALAWAPTGRPDDTHAGRTETAAMLAIRPHAVRLDRAERGNTTPLPNLMSTLRANGVRAATANGVLGDPTGATPEEGTRILTAWTKSLTAAVDAWTRPDQEERQVEGRDDRPSGGAVS</sequence>
<keyword evidence="2" id="KW-0479">Metal-binding</keyword>
<evidence type="ECO:0000313" key="7">
    <source>
        <dbReference type="EMBL" id="PKW18798.1"/>
    </source>
</evidence>
<evidence type="ECO:0000256" key="6">
    <source>
        <dbReference type="SAM" id="MobiDB-lite"/>
    </source>
</evidence>
<comment type="caution">
    <text evidence="7">The sequence shown here is derived from an EMBL/GenBank/DDBJ whole genome shotgun (WGS) entry which is preliminary data.</text>
</comment>
<comment type="cofactor">
    <cofactor evidence="1">
        <name>Zn(2+)</name>
        <dbReference type="ChEBI" id="CHEBI:29105"/>
    </cofactor>
</comment>
<comment type="similarity">
    <text evidence="5">Belongs to the creatininase superfamily.</text>
</comment>
<dbReference type="GO" id="GO:0016811">
    <property type="term" value="F:hydrolase activity, acting on carbon-nitrogen (but not peptide) bonds, in linear amides"/>
    <property type="evidence" value="ECO:0007669"/>
    <property type="project" value="TreeGrafter"/>
</dbReference>
<accession>A0A2N3Y7E7</accession>
<dbReference type="InterPro" id="IPR024087">
    <property type="entry name" value="Creatininase-like_sf"/>
</dbReference>
<keyword evidence="4" id="KW-0862">Zinc</keyword>
<dbReference type="PANTHER" id="PTHR35005:SF1">
    <property type="entry name" value="2-AMINO-5-FORMYLAMINO-6-RIBOSYLAMINOPYRIMIDIN-4(3H)-ONE 5'-MONOPHOSPHATE DEFORMYLASE"/>
    <property type="match status" value="1"/>
</dbReference>
<evidence type="ECO:0000256" key="3">
    <source>
        <dbReference type="ARBA" id="ARBA00022801"/>
    </source>
</evidence>
<dbReference type="RefSeq" id="WP_010310352.1">
    <property type="nucleotide sequence ID" value="NZ_CP061007.1"/>
</dbReference>
<dbReference type="GO" id="GO:0046872">
    <property type="term" value="F:metal ion binding"/>
    <property type="evidence" value="ECO:0007669"/>
    <property type="project" value="UniProtKB-KW"/>
</dbReference>
<protein>
    <submittedName>
        <fullName evidence="7">Creatinine amidohydrolase</fullName>
    </submittedName>
</protein>
<reference evidence="7" key="1">
    <citation type="submission" date="2017-12" db="EMBL/GenBank/DDBJ databases">
        <title>Sequencing the genomes of 1000 Actinobacteria strains.</title>
        <authorList>
            <person name="Klenk H.-P."/>
        </authorList>
    </citation>
    <scope>NUCLEOTIDE SEQUENCE [LARGE SCALE GENOMIC DNA]</scope>
    <source>
        <strain evidence="7">DSM 44228</strain>
    </source>
</reference>
<dbReference type="GO" id="GO:0009231">
    <property type="term" value="P:riboflavin biosynthetic process"/>
    <property type="evidence" value="ECO:0007669"/>
    <property type="project" value="TreeGrafter"/>
</dbReference>
<dbReference type="AlphaFoldDB" id="A0A2N3Y7E7"/>
<dbReference type="Pfam" id="PF02633">
    <property type="entry name" value="Creatininase"/>
    <property type="match status" value="1"/>
</dbReference>
<dbReference type="NCBIfam" id="TIGR03964">
    <property type="entry name" value="mycofact_creat"/>
    <property type="match status" value="1"/>
</dbReference>
<evidence type="ECO:0000256" key="1">
    <source>
        <dbReference type="ARBA" id="ARBA00001947"/>
    </source>
</evidence>
<dbReference type="PANTHER" id="PTHR35005">
    <property type="entry name" value="3-DEHYDRO-SCYLLO-INOSOSE HYDROLASE"/>
    <property type="match status" value="1"/>
</dbReference>
<name>A0A2N3Y7E7_SACSN</name>
<dbReference type="InterPro" id="IPR023871">
    <property type="entry name" value="MftE"/>
</dbReference>
<dbReference type="Gene3D" id="3.40.50.10310">
    <property type="entry name" value="Creatininase"/>
    <property type="match status" value="1"/>
</dbReference>
<dbReference type="EMBL" id="PJNB01000001">
    <property type="protein sequence ID" value="PKW18798.1"/>
    <property type="molecule type" value="Genomic_DNA"/>
</dbReference>
<feature type="compositionally biased region" description="Basic and acidic residues" evidence="6">
    <location>
        <begin position="224"/>
        <end position="240"/>
    </location>
</feature>
<dbReference type="STRING" id="994479.GCA_000194155_04948"/>
<evidence type="ECO:0000256" key="2">
    <source>
        <dbReference type="ARBA" id="ARBA00022723"/>
    </source>
</evidence>
<keyword evidence="8" id="KW-1185">Reference proteome</keyword>
<organism evidence="7 8">
    <name type="scientific">Saccharopolyspora spinosa</name>
    <dbReference type="NCBI Taxonomy" id="60894"/>
    <lineage>
        <taxon>Bacteria</taxon>
        <taxon>Bacillati</taxon>
        <taxon>Actinomycetota</taxon>
        <taxon>Actinomycetes</taxon>
        <taxon>Pseudonocardiales</taxon>
        <taxon>Pseudonocardiaceae</taxon>
        <taxon>Saccharopolyspora</taxon>
    </lineage>
</organism>
<dbReference type="OrthoDB" id="9801445at2"/>
<evidence type="ECO:0000256" key="4">
    <source>
        <dbReference type="ARBA" id="ARBA00022833"/>
    </source>
</evidence>
<dbReference type="Proteomes" id="UP000233786">
    <property type="component" value="Unassembled WGS sequence"/>
</dbReference>
<gene>
    <name evidence="7" type="ORF">A8926_6927</name>
</gene>
<proteinExistence type="inferred from homology"/>
<evidence type="ECO:0000313" key="8">
    <source>
        <dbReference type="Proteomes" id="UP000233786"/>
    </source>
</evidence>
<evidence type="ECO:0000256" key="5">
    <source>
        <dbReference type="ARBA" id="ARBA00024029"/>
    </source>
</evidence>